<proteinExistence type="predicted"/>
<feature type="transmembrane region" description="Helical" evidence="2">
    <location>
        <begin position="34"/>
        <end position="55"/>
    </location>
</feature>
<dbReference type="AlphaFoldDB" id="A0A3B0VQD7"/>
<protein>
    <recommendedName>
        <fullName evidence="4">Flagellar biosynthesis protein FlhB</fullName>
    </recommendedName>
</protein>
<dbReference type="GO" id="GO:0005886">
    <property type="term" value="C:plasma membrane"/>
    <property type="evidence" value="ECO:0007669"/>
    <property type="project" value="TreeGrafter"/>
</dbReference>
<accession>A0A3B0VQD7</accession>
<dbReference type="GO" id="GO:0009306">
    <property type="term" value="P:protein secretion"/>
    <property type="evidence" value="ECO:0007669"/>
    <property type="project" value="InterPro"/>
</dbReference>
<feature type="non-terminal residue" evidence="3">
    <location>
        <position position="82"/>
    </location>
</feature>
<evidence type="ECO:0000313" key="3">
    <source>
        <dbReference type="EMBL" id="VAW34416.1"/>
    </source>
</evidence>
<gene>
    <name evidence="3" type="ORF">MNBD_DELTA03-310</name>
</gene>
<evidence type="ECO:0000256" key="2">
    <source>
        <dbReference type="SAM" id="Phobius"/>
    </source>
</evidence>
<sequence length="82" mass="9072">MADESSGQEKTEVPTPRRLQESRDKGDIAKSVEIPSAAVLLASLFTIYLLSGYLIHTMEELIRHYLANAAQIKVIPGNMVNM</sequence>
<keyword evidence="2" id="KW-1133">Transmembrane helix</keyword>
<keyword evidence="2" id="KW-0812">Transmembrane</keyword>
<dbReference type="PANTHER" id="PTHR30531">
    <property type="entry name" value="FLAGELLAR BIOSYNTHETIC PROTEIN FLHB"/>
    <property type="match status" value="1"/>
</dbReference>
<dbReference type="PANTHER" id="PTHR30531:SF12">
    <property type="entry name" value="FLAGELLAR BIOSYNTHETIC PROTEIN FLHB"/>
    <property type="match status" value="1"/>
</dbReference>
<dbReference type="InterPro" id="IPR006135">
    <property type="entry name" value="T3SS_substrate_exporter"/>
</dbReference>
<keyword evidence="2" id="KW-0472">Membrane</keyword>
<name>A0A3B0VQD7_9ZZZZ</name>
<feature type="region of interest" description="Disordered" evidence="1">
    <location>
        <begin position="1"/>
        <end position="26"/>
    </location>
</feature>
<evidence type="ECO:0008006" key="4">
    <source>
        <dbReference type="Google" id="ProtNLM"/>
    </source>
</evidence>
<dbReference type="Pfam" id="PF01312">
    <property type="entry name" value="Bac_export_2"/>
    <property type="match status" value="1"/>
</dbReference>
<dbReference type="EMBL" id="UOEX01000096">
    <property type="protein sequence ID" value="VAW34416.1"/>
    <property type="molecule type" value="Genomic_DNA"/>
</dbReference>
<evidence type="ECO:0000256" key="1">
    <source>
        <dbReference type="SAM" id="MobiDB-lite"/>
    </source>
</evidence>
<organism evidence="3">
    <name type="scientific">hydrothermal vent metagenome</name>
    <dbReference type="NCBI Taxonomy" id="652676"/>
    <lineage>
        <taxon>unclassified sequences</taxon>
        <taxon>metagenomes</taxon>
        <taxon>ecological metagenomes</taxon>
    </lineage>
</organism>
<reference evidence="3" key="1">
    <citation type="submission" date="2018-06" db="EMBL/GenBank/DDBJ databases">
        <authorList>
            <person name="Zhirakovskaya E."/>
        </authorList>
    </citation>
    <scope>NUCLEOTIDE SEQUENCE</scope>
</reference>